<sequence length="864" mass="98192">MFANLDIIRLLASLDISQYEPPIQSREALQLDRLLSGLPLLVSHQLSVIRTWKLMSEVVLAAFVSQAIAPVTSNYSQQELAQCLEVFIRNTRWNQIKKKRKTANYVHEFNKLLASFKFTPIDEDVSRYCWMHQLKISPRDEYLEGPYIDQSNRVVREYSKYMAHFLQVAFVGLDGSQIGQHMFFADNEQYGEYHFEGKIHYHLSNGVTVSGRLFKFLAFSSSSLKEGRFLFFHEPEDGSNVTVDSIRAWMGDFSMIKNPARYSARLAQALTSTTPTIEIQPHEVEMHAPDVERNGYVFSDGIGTISPDLADAIWISFKNKKPPNSTFQSASINLSPVPSAFQIRFGGAKGMLSVDPSLSGRTMRIRKSMIKFDSPNCRFIEIADYSSSSRVAFLNRQVILILEDLGVLKSTFLEIQRDSIKELALLGTSTERVMALANRIGHFGNFARLMDNLKVPRWIENSFVQQSLAYVRAHFLKEIKYRARMKIPDGWTLLGVLDETGTLPEGCIFVQIVDDNDPNTRGNILTGDLIVYRSPCLHPGDVQPVTGVNLPQLHHYRNVVVFSQHGSRDLPSQLAGGDLDGDMFTVICNASLYPPRFSAPGAYMPPKQPPQVSNVTIEDINDFIVHFLKNNNLGLIARRHMMLADISSTGVFHQDCLQLSEMHSTAVDFAKTGVAVNFRLAPPCRTRPDYLTHPNQKGKQKGVYESQRVMGLMFRDLELNRLIRQSGSQRLIRESVDPLWELALRVSPDWKEEYDAALEYQQRFEEEVFLIASYCDPPLTELELWTGCIDMSERTYHRTAFNLESWALEQFGTLILKIQDEMIEGRSKREIKNLATANYYVSDTNPEVGNVFGLLLLHHLAESK</sequence>
<comment type="similarity">
    <text evidence="1">Belongs to the RdRP family.</text>
</comment>
<keyword evidence="1" id="KW-0548">Nucleotidyltransferase</keyword>
<dbReference type="GO" id="GO:0031380">
    <property type="term" value="C:nuclear RNA-directed RNA polymerase complex"/>
    <property type="evidence" value="ECO:0007669"/>
    <property type="project" value="TreeGrafter"/>
</dbReference>
<dbReference type="GO" id="GO:0003968">
    <property type="term" value="F:RNA-directed RNA polymerase activity"/>
    <property type="evidence" value="ECO:0007669"/>
    <property type="project" value="UniProtKB-KW"/>
</dbReference>
<dbReference type="AlphaFoldDB" id="A0A1Y2B5N4"/>
<keyword evidence="1" id="KW-0808">Transferase</keyword>
<dbReference type="STRING" id="329046.A0A1Y2B5N4"/>
<dbReference type="InterPro" id="IPR057596">
    <property type="entry name" value="RDRP_core"/>
</dbReference>
<dbReference type="EMBL" id="MCGO01000084">
    <property type="protein sequence ID" value="ORY30123.1"/>
    <property type="molecule type" value="Genomic_DNA"/>
</dbReference>
<name>A0A1Y2B5N4_9FUNG</name>
<dbReference type="OrthoDB" id="6513042at2759"/>
<proteinExistence type="inferred from homology"/>
<organism evidence="3 4">
    <name type="scientific">Rhizoclosmatium globosum</name>
    <dbReference type="NCBI Taxonomy" id="329046"/>
    <lineage>
        <taxon>Eukaryota</taxon>
        <taxon>Fungi</taxon>
        <taxon>Fungi incertae sedis</taxon>
        <taxon>Chytridiomycota</taxon>
        <taxon>Chytridiomycota incertae sedis</taxon>
        <taxon>Chytridiomycetes</taxon>
        <taxon>Chytridiales</taxon>
        <taxon>Chytriomycetaceae</taxon>
        <taxon>Rhizoclosmatium</taxon>
    </lineage>
</organism>
<evidence type="ECO:0000313" key="3">
    <source>
        <dbReference type="EMBL" id="ORY30123.1"/>
    </source>
</evidence>
<evidence type="ECO:0000313" key="4">
    <source>
        <dbReference type="Proteomes" id="UP000193642"/>
    </source>
</evidence>
<keyword evidence="4" id="KW-1185">Reference proteome</keyword>
<dbReference type="PANTHER" id="PTHR23079">
    <property type="entry name" value="RNA-DEPENDENT RNA POLYMERASE"/>
    <property type="match status" value="1"/>
</dbReference>
<feature type="domain" description="RDRP core" evidence="2">
    <location>
        <begin position="141"/>
        <end position="716"/>
    </location>
</feature>
<dbReference type="PANTHER" id="PTHR23079:SF17">
    <property type="entry name" value="RNA-DEPENDENT RNA POLYMERASE"/>
    <property type="match status" value="1"/>
</dbReference>
<dbReference type="GO" id="GO:0003723">
    <property type="term" value="F:RNA binding"/>
    <property type="evidence" value="ECO:0007669"/>
    <property type="project" value="UniProtKB-KW"/>
</dbReference>
<dbReference type="Pfam" id="PF05183">
    <property type="entry name" value="RdRP"/>
    <property type="match status" value="1"/>
</dbReference>
<comment type="catalytic activity">
    <reaction evidence="1">
        <text>RNA(n) + a ribonucleoside 5'-triphosphate = RNA(n+1) + diphosphate</text>
        <dbReference type="Rhea" id="RHEA:21248"/>
        <dbReference type="Rhea" id="RHEA-COMP:14527"/>
        <dbReference type="Rhea" id="RHEA-COMP:17342"/>
        <dbReference type="ChEBI" id="CHEBI:33019"/>
        <dbReference type="ChEBI" id="CHEBI:61557"/>
        <dbReference type="ChEBI" id="CHEBI:140395"/>
        <dbReference type="EC" id="2.7.7.48"/>
    </reaction>
</comment>
<evidence type="ECO:0000256" key="1">
    <source>
        <dbReference type="RuleBase" id="RU363098"/>
    </source>
</evidence>
<keyword evidence="1" id="KW-0694">RNA-binding</keyword>
<gene>
    <name evidence="3" type="ORF">BCR33DRAFT_857468</name>
</gene>
<dbReference type="InterPro" id="IPR007855">
    <property type="entry name" value="RDRP"/>
</dbReference>
<evidence type="ECO:0000259" key="2">
    <source>
        <dbReference type="Pfam" id="PF05183"/>
    </source>
</evidence>
<dbReference type="Proteomes" id="UP000193642">
    <property type="component" value="Unassembled WGS sequence"/>
</dbReference>
<dbReference type="GO" id="GO:0030422">
    <property type="term" value="P:siRNA processing"/>
    <property type="evidence" value="ECO:0007669"/>
    <property type="project" value="TreeGrafter"/>
</dbReference>
<accession>A0A1Y2B5N4</accession>
<reference evidence="3 4" key="1">
    <citation type="submission" date="2016-07" db="EMBL/GenBank/DDBJ databases">
        <title>Pervasive Adenine N6-methylation of Active Genes in Fungi.</title>
        <authorList>
            <consortium name="DOE Joint Genome Institute"/>
            <person name="Mondo S.J."/>
            <person name="Dannebaum R.O."/>
            <person name="Kuo R.C."/>
            <person name="Labutti K."/>
            <person name="Haridas S."/>
            <person name="Kuo A."/>
            <person name="Salamov A."/>
            <person name="Ahrendt S.R."/>
            <person name="Lipzen A."/>
            <person name="Sullivan W."/>
            <person name="Andreopoulos W.B."/>
            <person name="Clum A."/>
            <person name="Lindquist E."/>
            <person name="Daum C."/>
            <person name="Ramamoorthy G.K."/>
            <person name="Gryganskyi A."/>
            <person name="Culley D."/>
            <person name="Magnuson J.K."/>
            <person name="James T.Y."/>
            <person name="O'Malley M.A."/>
            <person name="Stajich J.E."/>
            <person name="Spatafora J.W."/>
            <person name="Visel A."/>
            <person name="Grigoriev I.V."/>
        </authorList>
    </citation>
    <scope>NUCLEOTIDE SEQUENCE [LARGE SCALE GENOMIC DNA]</scope>
    <source>
        <strain evidence="3 4">JEL800</strain>
    </source>
</reference>
<comment type="caution">
    <text evidence="3">The sequence shown here is derived from an EMBL/GenBank/DDBJ whole genome shotgun (WGS) entry which is preliminary data.</text>
</comment>
<keyword evidence="1" id="KW-0696">RNA-directed RNA polymerase</keyword>
<dbReference type="EC" id="2.7.7.48" evidence="1"/>
<protein>
    <recommendedName>
        <fullName evidence="1">RNA-dependent RNA polymerase</fullName>
        <ecNumber evidence="1">2.7.7.48</ecNumber>
    </recommendedName>
</protein>